<protein>
    <submittedName>
        <fullName evidence="4">Arf-GAP domain and FG repeat-containing protein 2</fullName>
    </submittedName>
</protein>
<feature type="compositionally biased region" description="Polar residues" evidence="2">
    <location>
        <begin position="278"/>
        <end position="293"/>
    </location>
</feature>
<dbReference type="PANTHER" id="PTHR46085">
    <property type="entry name" value="ARFGAP/RECO-RELATED"/>
    <property type="match status" value="1"/>
</dbReference>
<dbReference type="AlphaFoldDB" id="A0A8T1X557"/>
<keyword evidence="1" id="KW-0479">Metal-binding</keyword>
<dbReference type="PROSITE" id="PS50115">
    <property type="entry name" value="ARFGAP"/>
    <property type="match status" value="1"/>
</dbReference>
<organism evidence="4 5">
    <name type="scientific">Phytophthora boehmeriae</name>
    <dbReference type="NCBI Taxonomy" id="109152"/>
    <lineage>
        <taxon>Eukaryota</taxon>
        <taxon>Sar</taxon>
        <taxon>Stramenopiles</taxon>
        <taxon>Oomycota</taxon>
        <taxon>Peronosporomycetes</taxon>
        <taxon>Peronosporales</taxon>
        <taxon>Peronosporaceae</taxon>
        <taxon>Phytophthora</taxon>
    </lineage>
</organism>
<dbReference type="Proteomes" id="UP000693981">
    <property type="component" value="Unassembled WGS sequence"/>
</dbReference>
<keyword evidence="1" id="KW-0862">Zinc</keyword>
<evidence type="ECO:0000313" key="5">
    <source>
        <dbReference type="Proteomes" id="UP000693981"/>
    </source>
</evidence>
<feature type="compositionally biased region" description="Gly residues" evidence="2">
    <location>
        <begin position="323"/>
        <end position="337"/>
    </location>
</feature>
<evidence type="ECO:0000259" key="3">
    <source>
        <dbReference type="PROSITE" id="PS50115"/>
    </source>
</evidence>
<dbReference type="GO" id="GO:0005096">
    <property type="term" value="F:GTPase activator activity"/>
    <property type="evidence" value="ECO:0007669"/>
    <property type="project" value="InterPro"/>
</dbReference>
<keyword evidence="5" id="KW-1185">Reference proteome</keyword>
<dbReference type="InterPro" id="IPR001164">
    <property type="entry name" value="ArfGAP_dom"/>
</dbReference>
<dbReference type="Pfam" id="PF01412">
    <property type="entry name" value="ArfGap"/>
    <property type="match status" value="1"/>
</dbReference>
<evidence type="ECO:0000256" key="1">
    <source>
        <dbReference type="PROSITE-ProRule" id="PRU00288"/>
    </source>
</evidence>
<dbReference type="EMBL" id="JAGDFL010000021">
    <property type="protein sequence ID" value="KAG7400906.1"/>
    <property type="molecule type" value="Genomic_DNA"/>
</dbReference>
<keyword evidence="1" id="KW-0863">Zinc-finger</keyword>
<dbReference type="InterPro" id="IPR044820">
    <property type="entry name" value="AGD14-like"/>
</dbReference>
<feature type="compositionally biased region" description="Gly residues" evidence="2">
    <location>
        <begin position="346"/>
        <end position="362"/>
    </location>
</feature>
<comment type="caution">
    <text evidence="4">The sequence shown here is derived from an EMBL/GenBank/DDBJ whole genome shotgun (WGS) entry which is preliminary data.</text>
</comment>
<feature type="domain" description="Arf-GAP" evidence="3">
    <location>
        <begin position="7"/>
        <end position="132"/>
    </location>
</feature>
<dbReference type="OrthoDB" id="6036at2759"/>
<dbReference type="PANTHER" id="PTHR46085:SF3">
    <property type="entry name" value="ARF GTPASE ACTIVATING PROTEIN"/>
    <property type="match status" value="1"/>
</dbReference>
<name>A0A8T1X557_9STRA</name>
<feature type="compositionally biased region" description="Low complexity" evidence="2">
    <location>
        <begin position="401"/>
        <end position="410"/>
    </location>
</feature>
<dbReference type="SMART" id="SM00105">
    <property type="entry name" value="ArfGap"/>
    <property type="match status" value="1"/>
</dbReference>
<sequence length="423" mass="44058">MSAAEAEVALNALKKLEANKTCVNCGNYNRFGHQNICEKVKTFVCSNCKSAHQSYSMRVKSVSMSNWTMDEVDALKEQNGGGNAVAGRVWLGLWDEGQMRKPTKDDPLDYYKQFINRVYNDKAFYDESGFNGSSRQAASSPAAAAAPVNLLDFDGPSQQKASSGSFDAFSGGSNDGWGNFAAAPQSTPSVSSDDGFGSFAAAPAPANGGFADFSAAPASAPASGAGSEAFGAFTAAPQAPAPSSSSFDPFAASTGDVFAPTPMSNGNGSAAFDPFASVPNQNQPKSNIMSQFNAPPAPKDFSAFDGLSAPSLAYGNPQQNNGYGRGQPSRGGMGMQGNGQQMHMGMGMGTQGMQGMGMQGHHGGYHQQQYQPQQQYHQQYQQQAMGGNASKNISTYFAPNATGSAAGARTTGRDPFAGLGLPQ</sequence>
<feature type="compositionally biased region" description="Low complexity" evidence="2">
    <location>
        <begin position="365"/>
        <end position="387"/>
    </location>
</feature>
<evidence type="ECO:0000313" key="4">
    <source>
        <dbReference type="EMBL" id="KAG7400906.1"/>
    </source>
</evidence>
<feature type="region of interest" description="Disordered" evidence="2">
    <location>
        <begin position="270"/>
        <end position="423"/>
    </location>
</feature>
<reference evidence="4" key="1">
    <citation type="submission" date="2021-02" db="EMBL/GenBank/DDBJ databases">
        <authorList>
            <person name="Palmer J.M."/>
        </authorList>
    </citation>
    <scope>NUCLEOTIDE SEQUENCE</scope>
    <source>
        <strain evidence="4">SCRP23</strain>
    </source>
</reference>
<evidence type="ECO:0000256" key="2">
    <source>
        <dbReference type="SAM" id="MobiDB-lite"/>
    </source>
</evidence>
<dbReference type="GO" id="GO:0008270">
    <property type="term" value="F:zinc ion binding"/>
    <property type="evidence" value="ECO:0007669"/>
    <property type="project" value="UniProtKB-KW"/>
</dbReference>
<accession>A0A8T1X557</accession>
<gene>
    <name evidence="4" type="primary">AGFG2</name>
    <name evidence="4" type="ORF">PHYBOEH_003817</name>
</gene>
<proteinExistence type="predicted"/>